<gene>
    <name evidence="2" type="ORF">Tchl_1972</name>
</gene>
<reference evidence="2 3" key="1">
    <citation type="submission" date="2016-12" db="EMBL/GenBank/DDBJ databases">
        <title>Complete genome sequence of Thauera chlorobenzoica, a Betaproteobacterium degrading haloaromatics anaerobically to CO2 and halides.</title>
        <authorList>
            <person name="Goris T."/>
            <person name="Mergelsberg M."/>
            <person name="Boll M."/>
        </authorList>
    </citation>
    <scope>NUCLEOTIDE SEQUENCE [LARGE SCALE GENOMIC DNA]</scope>
    <source>
        <strain evidence="2 3">3CB1</strain>
    </source>
</reference>
<dbReference type="PANTHER" id="PTHR30050">
    <property type="entry name" value="CHROMOSOMAL REPLICATION INITIATOR PROTEIN DNAA"/>
    <property type="match status" value="1"/>
</dbReference>
<dbReference type="AlphaFoldDB" id="A0A1H5SGA2"/>
<dbReference type="Gene3D" id="1.10.8.60">
    <property type="match status" value="1"/>
</dbReference>
<dbReference type="EMBL" id="CP018839">
    <property type="protein sequence ID" value="APR04819.1"/>
    <property type="molecule type" value="Genomic_DNA"/>
</dbReference>
<dbReference type="KEGG" id="tcl:Tchl_1972"/>
<dbReference type="NCBIfam" id="TIGR03420">
    <property type="entry name" value="DnaA_homol_Hda"/>
    <property type="match status" value="1"/>
</dbReference>
<dbReference type="GO" id="GO:0032297">
    <property type="term" value="P:negative regulation of DNA-templated DNA replication initiation"/>
    <property type="evidence" value="ECO:0007669"/>
    <property type="project" value="InterPro"/>
</dbReference>
<dbReference type="RefSeq" id="WP_075148246.1">
    <property type="nucleotide sequence ID" value="NZ_CP018839.1"/>
</dbReference>
<evidence type="ECO:0000259" key="1">
    <source>
        <dbReference type="Pfam" id="PF22688"/>
    </source>
</evidence>
<dbReference type="STRING" id="96773.Tchl_1972"/>
<sequence>MKQLVLDIRPDTPPTLENFVAGANAELVAALSLQASPATAAQLPARHIYLWGGPGSGRSHLLRATLGMARAAGRPTHLFAATDVDDSLPETDGALLAVDDVEQLSADAQIALFNAFNRARGNRQSLLLSGPSAPLGLVLREDLRTRIGQSLVFEVQPLDDDARATILTTLAERRGLRLADEVVDFLLRHGRRDLASLRRVLDALDAASLERKRPITLPLLREMIRQGLEI</sequence>
<dbReference type="PANTHER" id="PTHR30050:SF5">
    <property type="entry name" value="DNAA REGULATORY INACTIVATOR HDA"/>
    <property type="match status" value="1"/>
</dbReference>
<feature type="domain" description="Hda lid" evidence="1">
    <location>
        <begin position="160"/>
        <end position="223"/>
    </location>
</feature>
<accession>A0A1H5SGA2</accession>
<dbReference type="SUPFAM" id="SSF52540">
    <property type="entry name" value="P-loop containing nucleoside triphosphate hydrolases"/>
    <property type="match status" value="1"/>
</dbReference>
<evidence type="ECO:0000313" key="2">
    <source>
        <dbReference type="EMBL" id="APR04819.1"/>
    </source>
</evidence>
<dbReference type="InterPro" id="IPR055199">
    <property type="entry name" value="Hda_lid"/>
</dbReference>
<organism evidence="2 3">
    <name type="scientific">Thauera chlorobenzoica</name>
    <dbReference type="NCBI Taxonomy" id="96773"/>
    <lineage>
        <taxon>Bacteria</taxon>
        <taxon>Pseudomonadati</taxon>
        <taxon>Pseudomonadota</taxon>
        <taxon>Betaproteobacteria</taxon>
        <taxon>Rhodocyclales</taxon>
        <taxon>Zoogloeaceae</taxon>
        <taxon>Thauera</taxon>
    </lineage>
</organism>
<evidence type="ECO:0000313" key="3">
    <source>
        <dbReference type="Proteomes" id="UP000185739"/>
    </source>
</evidence>
<dbReference type="Proteomes" id="UP000185739">
    <property type="component" value="Chromosome"/>
</dbReference>
<dbReference type="Pfam" id="PF22688">
    <property type="entry name" value="Hda_lid"/>
    <property type="match status" value="1"/>
</dbReference>
<dbReference type="GO" id="GO:0003688">
    <property type="term" value="F:DNA replication origin binding"/>
    <property type="evidence" value="ECO:0007669"/>
    <property type="project" value="TreeGrafter"/>
</dbReference>
<dbReference type="InterPro" id="IPR017788">
    <property type="entry name" value="Hda"/>
</dbReference>
<dbReference type="GO" id="GO:0005886">
    <property type="term" value="C:plasma membrane"/>
    <property type="evidence" value="ECO:0007669"/>
    <property type="project" value="TreeGrafter"/>
</dbReference>
<dbReference type="InterPro" id="IPR027417">
    <property type="entry name" value="P-loop_NTPase"/>
</dbReference>
<name>A0A1H5SGA2_9RHOO</name>
<keyword evidence="3" id="KW-1185">Reference proteome</keyword>
<proteinExistence type="predicted"/>
<dbReference type="GO" id="GO:0006270">
    <property type="term" value="P:DNA replication initiation"/>
    <property type="evidence" value="ECO:0007669"/>
    <property type="project" value="TreeGrafter"/>
</dbReference>
<dbReference type="Gene3D" id="3.40.50.300">
    <property type="entry name" value="P-loop containing nucleotide triphosphate hydrolases"/>
    <property type="match status" value="1"/>
</dbReference>
<dbReference type="OrthoDB" id="9784878at2"/>
<protein>
    <submittedName>
        <fullName evidence="2">Chromosomal replication initiator protein DnaA-like protein</fullName>
    </submittedName>
</protein>